<dbReference type="EMBL" id="KK198756">
    <property type="protein sequence ID" value="KCW76805.1"/>
    <property type="molecule type" value="Genomic_DNA"/>
</dbReference>
<keyword evidence="1" id="KW-0472">Membrane</keyword>
<dbReference type="AlphaFoldDB" id="A0A059CFV3"/>
<keyword evidence="1" id="KW-1133">Transmembrane helix</keyword>
<protein>
    <submittedName>
        <fullName evidence="2">Uncharacterized protein</fullName>
    </submittedName>
</protein>
<proteinExistence type="predicted"/>
<organism evidence="2">
    <name type="scientific">Eucalyptus grandis</name>
    <name type="common">Flooded gum</name>
    <dbReference type="NCBI Taxonomy" id="71139"/>
    <lineage>
        <taxon>Eukaryota</taxon>
        <taxon>Viridiplantae</taxon>
        <taxon>Streptophyta</taxon>
        <taxon>Embryophyta</taxon>
        <taxon>Tracheophyta</taxon>
        <taxon>Spermatophyta</taxon>
        <taxon>Magnoliopsida</taxon>
        <taxon>eudicotyledons</taxon>
        <taxon>Gunneridae</taxon>
        <taxon>Pentapetalae</taxon>
        <taxon>rosids</taxon>
        <taxon>malvids</taxon>
        <taxon>Myrtales</taxon>
        <taxon>Myrtaceae</taxon>
        <taxon>Myrtoideae</taxon>
        <taxon>Eucalypteae</taxon>
        <taxon>Eucalyptus</taxon>
    </lineage>
</organism>
<reference evidence="2" key="1">
    <citation type="submission" date="2013-07" db="EMBL/GenBank/DDBJ databases">
        <title>The genome of Eucalyptus grandis.</title>
        <authorList>
            <person name="Schmutz J."/>
            <person name="Hayes R."/>
            <person name="Myburg A."/>
            <person name="Tuskan G."/>
            <person name="Grattapaglia D."/>
            <person name="Rokhsar D.S."/>
        </authorList>
    </citation>
    <scope>NUCLEOTIDE SEQUENCE</scope>
    <source>
        <tissue evidence="2">Leaf extractions</tissue>
    </source>
</reference>
<dbReference type="InParanoid" id="A0A059CFV3"/>
<accession>A0A059CFV3</accession>
<feature type="transmembrane region" description="Helical" evidence="1">
    <location>
        <begin position="50"/>
        <end position="73"/>
    </location>
</feature>
<evidence type="ECO:0000256" key="1">
    <source>
        <dbReference type="SAM" id="Phobius"/>
    </source>
</evidence>
<keyword evidence="1" id="KW-0812">Transmembrane</keyword>
<name>A0A059CFV3_EUCGR</name>
<sequence length="78" mass="9589">MMQLLMRMSWICSLTFDYSHPDLVWPLINTTDSKYSYLHRKNMYLRFLEFLIFRIMVLIIIIIMIFFGQLVVYKKMRG</sequence>
<gene>
    <name evidence="2" type="ORF">EUGRSUZ_D01162</name>
</gene>
<evidence type="ECO:0000313" key="2">
    <source>
        <dbReference type="EMBL" id="KCW76805.1"/>
    </source>
</evidence>
<dbReference type="Gramene" id="KCW76805">
    <property type="protein sequence ID" value="KCW76805"/>
    <property type="gene ID" value="EUGRSUZ_D01162"/>
</dbReference>